<comment type="caution">
    <text evidence="2">The sequence shown here is derived from an EMBL/GenBank/DDBJ whole genome shotgun (WGS) entry which is preliminary data.</text>
</comment>
<dbReference type="EMBL" id="VFIO01000001">
    <property type="protein sequence ID" value="TWR92534.1"/>
    <property type="molecule type" value="Genomic_DNA"/>
</dbReference>
<sequence length="267" mass="29813">MNFTFNIKFDTGVSDFDGLNMYYGADALSGFAEALAITTHAIVNNNVVTQTPAVKGFKLDFKEAHDGSYIQKVSLEFTDAEAVRVVNHIGARGFIELLTFHLASPLGLNPRIESAAAKRWHRSSMDDSEKLLDRLEGPLKRIHHPVYGQGYKVTLYKSRTTMLNFNEATFDYLTGSTVSEQVETIEAAVSRFNARTFTGRIIEEEDSDSISFSPLKAGLVRPSRVILVNSLKDLTEGRFTKVGLEVRRVLSRDGRTKHLIVQSVHEL</sequence>
<reference evidence="2 3" key="1">
    <citation type="submission" date="2019-06" db="EMBL/GenBank/DDBJ databases">
        <title>Pseudomonas bimorpha sp. nov. isolated from bovine raw milk and skim milk concentrate.</title>
        <authorList>
            <person name="Hofmann K."/>
            <person name="Huptas C."/>
            <person name="Doll E."/>
            <person name="Scherer S."/>
            <person name="Wenning M."/>
        </authorList>
    </citation>
    <scope>NUCLEOTIDE SEQUENCE [LARGE SCALE GENOMIC DNA]</scope>
    <source>
        <strain evidence="2 3">DSM 108989</strain>
    </source>
</reference>
<keyword evidence="3" id="KW-1185">Reference proteome</keyword>
<organism evidence="2 3">
    <name type="scientific">Pseudomonas saxonica</name>
    <dbReference type="NCBI Taxonomy" id="2600598"/>
    <lineage>
        <taxon>Bacteria</taxon>
        <taxon>Pseudomonadati</taxon>
        <taxon>Pseudomonadota</taxon>
        <taxon>Gammaproteobacteria</taxon>
        <taxon>Pseudomonadales</taxon>
        <taxon>Pseudomonadaceae</taxon>
        <taxon>Pseudomonas</taxon>
    </lineage>
</organism>
<evidence type="ECO:0000259" key="1">
    <source>
        <dbReference type="Pfam" id="PF25678"/>
    </source>
</evidence>
<evidence type="ECO:0000313" key="3">
    <source>
        <dbReference type="Proteomes" id="UP000318428"/>
    </source>
</evidence>
<name>A0ABY3GMD7_9PSED</name>
<protein>
    <recommendedName>
        <fullName evidence="1">DUF7946 domain-containing protein</fullName>
    </recommendedName>
</protein>
<dbReference type="Pfam" id="PF25678">
    <property type="entry name" value="DUF7946"/>
    <property type="match status" value="1"/>
</dbReference>
<dbReference type="RefSeq" id="WP_095008729.1">
    <property type="nucleotide sequence ID" value="NZ_VFIO01000001.1"/>
</dbReference>
<proteinExistence type="predicted"/>
<evidence type="ECO:0000313" key="2">
    <source>
        <dbReference type="EMBL" id="TWR92534.1"/>
    </source>
</evidence>
<gene>
    <name evidence="2" type="ORF">FJD38_02620</name>
</gene>
<feature type="domain" description="DUF7946" evidence="1">
    <location>
        <begin position="5"/>
        <end position="97"/>
    </location>
</feature>
<dbReference type="Proteomes" id="UP000318428">
    <property type="component" value="Unassembled WGS sequence"/>
</dbReference>
<accession>A0ABY3GMD7</accession>
<dbReference type="InterPro" id="IPR057706">
    <property type="entry name" value="DUF7946"/>
</dbReference>